<feature type="transmembrane region" description="Helical" evidence="6">
    <location>
        <begin position="38"/>
        <end position="58"/>
    </location>
</feature>
<feature type="transmembrane region" description="Helical" evidence="6">
    <location>
        <begin position="267"/>
        <end position="289"/>
    </location>
</feature>
<feature type="transmembrane region" description="Helical" evidence="6">
    <location>
        <begin position="234"/>
        <end position="255"/>
    </location>
</feature>
<evidence type="ECO:0000256" key="4">
    <source>
        <dbReference type="ARBA" id="ARBA00022989"/>
    </source>
</evidence>
<evidence type="ECO:0000256" key="1">
    <source>
        <dbReference type="ARBA" id="ARBA00004141"/>
    </source>
</evidence>
<gene>
    <name evidence="7" type="ORF">IPJ48_09495</name>
</gene>
<dbReference type="InterPro" id="IPR044878">
    <property type="entry name" value="UbiA_sf"/>
</dbReference>
<dbReference type="GO" id="GO:0005886">
    <property type="term" value="C:plasma membrane"/>
    <property type="evidence" value="ECO:0007669"/>
    <property type="project" value="TreeGrafter"/>
</dbReference>
<dbReference type="InterPro" id="IPR039653">
    <property type="entry name" value="Prenyltransferase"/>
</dbReference>
<keyword evidence="4 6" id="KW-1133">Transmembrane helix</keyword>
<evidence type="ECO:0000256" key="5">
    <source>
        <dbReference type="ARBA" id="ARBA00023136"/>
    </source>
</evidence>
<dbReference type="GO" id="GO:0009247">
    <property type="term" value="P:glycolipid biosynthetic process"/>
    <property type="evidence" value="ECO:0007669"/>
    <property type="project" value="TreeGrafter"/>
</dbReference>
<dbReference type="InterPro" id="IPR000537">
    <property type="entry name" value="UbiA_prenyltransferase"/>
</dbReference>
<keyword evidence="7" id="KW-0808">Transferase</keyword>
<evidence type="ECO:0000313" key="8">
    <source>
        <dbReference type="Proteomes" id="UP000886602"/>
    </source>
</evidence>
<keyword evidence="7" id="KW-0328">Glycosyltransferase</keyword>
<feature type="transmembrane region" description="Helical" evidence="6">
    <location>
        <begin position="131"/>
        <end position="149"/>
    </location>
</feature>
<comment type="caution">
    <text evidence="7">The sequence shown here is derived from an EMBL/GenBank/DDBJ whole genome shotgun (WGS) entry which is preliminary data.</text>
</comment>
<keyword evidence="5 6" id="KW-0472">Membrane</keyword>
<keyword evidence="3 6" id="KW-0812">Transmembrane</keyword>
<dbReference type="Proteomes" id="UP000886602">
    <property type="component" value="Unassembled WGS sequence"/>
</dbReference>
<name>A0A9D7IHB0_9RHOO</name>
<evidence type="ECO:0000256" key="6">
    <source>
        <dbReference type="SAM" id="Phobius"/>
    </source>
</evidence>
<feature type="transmembrane region" description="Helical" evidence="6">
    <location>
        <begin position="78"/>
        <end position="100"/>
    </location>
</feature>
<dbReference type="NCBIfam" id="NF008977">
    <property type="entry name" value="PRK12324.1-2"/>
    <property type="match status" value="1"/>
</dbReference>
<dbReference type="Pfam" id="PF01040">
    <property type="entry name" value="UbiA"/>
    <property type="match status" value="1"/>
</dbReference>
<dbReference type="PANTHER" id="PTHR11048">
    <property type="entry name" value="PRENYLTRANSFERASES"/>
    <property type="match status" value="1"/>
</dbReference>
<keyword evidence="2" id="KW-1003">Cell membrane</keyword>
<organism evidence="7 8">
    <name type="scientific">Candidatus Propionivibrio dominans</name>
    <dbReference type="NCBI Taxonomy" id="2954373"/>
    <lineage>
        <taxon>Bacteria</taxon>
        <taxon>Pseudomonadati</taxon>
        <taxon>Pseudomonadota</taxon>
        <taxon>Betaproteobacteria</taxon>
        <taxon>Rhodocyclales</taxon>
        <taxon>Rhodocyclaceae</taxon>
        <taxon>Propionivibrio</taxon>
    </lineage>
</organism>
<dbReference type="EC" id="2.4.2.45" evidence="7"/>
<sequence length="291" mass="31420">MNGLKPYLKLLRPHQWVKSGFVFVGLLFGHAWRDPLLVHSVLFAAAAFALAASAIYVINDLADRERDREHPEKRHRPLAAGTVSVTKALLLAGACLLSALMLAHAASNRVLLIVLVYAGINVAYSMGLKHVVLLDVFIIAAGFMLRILAGTLGVGIAPSQWLLLCGLLLTLFLGFAKRRAELNVMSGRGGSHRKVLDDYDPVLLDKLIGICAAGAIVSYSLYTVSADTVAMHGTANLIYTVPFVIYGIFCYLFLLHQRGGGGDPATALLQDVHLLGAFACWFVTVMVLLGR</sequence>
<dbReference type="EMBL" id="JADJNC010000013">
    <property type="protein sequence ID" value="MBK7423304.1"/>
    <property type="molecule type" value="Genomic_DNA"/>
</dbReference>
<dbReference type="AlphaFoldDB" id="A0A9D7IHB0"/>
<evidence type="ECO:0000256" key="3">
    <source>
        <dbReference type="ARBA" id="ARBA00022692"/>
    </source>
</evidence>
<evidence type="ECO:0000256" key="2">
    <source>
        <dbReference type="ARBA" id="ARBA00022475"/>
    </source>
</evidence>
<dbReference type="GO" id="GO:0016765">
    <property type="term" value="F:transferase activity, transferring alkyl or aryl (other than methyl) groups"/>
    <property type="evidence" value="ECO:0007669"/>
    <property type="project" value="InterPro"/>
</dbReference>
<dbReference type="Gene3D" id="1.10.357.140">
    <property type="entry name" value="UbiA prenyltransferase"/>
    <property type="match status" value="1"/>
</dbReference>
<evidence type="ECO:0000313" key="7">
    <source>
        <dbReference type="EMBL" id="MBK7423304.1"/>
    </source>
</evidence>
<dbReference type="GO" id="GO:0016757">
    <property type="term" value="F:glycosyltransferase activity"/>
    <property type="evidence" value="ECO:0007669"/>
    <property type="project" value="UniProtKB-KW"/>
</dbReference>
<dbReference type="CDD" id="cd13963">
    <property type="entry name" value="PT_UbiA_2"/>
    <property type="match status" value="1"/>
</dbReference>
<reference evidence="7" key="1">
    <citation type="submission" date="2020-10" db="EMBL/GenBank/DDBJ databases">
        <title>Connecting structure to function with the recovery of over 1000 high-quality activated sludge metagenome-assembled genomes encoding full-length rRNA genes using long-read sequencing.</title>
        <authorList>
            <person name="Singleton C.M."/>
            <person name="Petriglieri F."/>
            <person name="Kristensen J.M."/>
            <person name="Kirkegaard R.H."/>
            <person name="Michaelsen T.Y."/>
            <person name="Andersen M.H."/>
            <person name="Karst S.M."/>
            <person name="Dueholm M.S."/>
            <person name="Nielsen P.H."/>
            <person name="Albertsen M."/>
        </authorList>
    </citation>
    <scope>NUCLEOTIDE SEQUENCE</scope>
    <source>
        <strain evidence="7">EsbW_18-Q3-R4-48_MAXAC.044</strain>
    </source>
</reference>
<feature type="transmembrane region" description="Helical" evidence="6">
    <location>
        <begin position="106"/>
        <end position="124"/>
    </location>
</feature>
<accession>A0A9D7IHB0</accession>
<dbReference type="PANTHER" id="PTHR11048:SF5">
    <property type="entry name" value="DECAPRENYL-PHOSPHATE PHOSPHORIBOSYLTRANSFERASE"/>
    <property type="match status" value="1"/>
</dbReference>
<feature type="transmembrane region" description="Helical" evidence="6">
    <location>
        <begin position="155"/>
        <end position="176"/>
    </location>
</feature>
<comment type="subcellular location">
    <subcellularLocation>
        <location evidence="1">Membrane</location>
        <topology evidence="1">Multi-pass membrane protein</topology>
    </subcellularLocation>
</comment>
<protein>
    <submittedName>
        <fullName evidence="7">Decaprenyl-phosphate phosphoribosyltransferase</fullName>
        <ecNumber evidence="7">2.4.2.45</ecNumber>
    </submittedName>
</protein>
<proteinExistence type="predicted"/>